<dbReference type="InterPro" id="IPR036680">
    <property type="entry name" value="SPOR-like_sf"/>
</dbReference>
<dbReference type="AlphaFoldDB" id="A0A6L6IXN3"/>
<proteinExistence type="predicted"/>
<evidence type="ECO:0000313" key="5">
    <source>
        <dbReference type="Proteomes" id="UP000478740"/>
    </source>
</evidence>
<feature type="domain" description="SPOR" evidence="3">
    <location>
        <begin position="263"/>
        <end position="340"/>
    </location>
</feature>
<name>A0A6L6IXN3_9RHOB</name>
<dbReference type="Pfam" id="PF05036">
    <property type="entry name" value="SPOR"/>
    <property type="match status" value="1"/>
</dbReference>
<sequence>MGRCVLWVILLLLPLSAVAAPAEMPPDDYAARQYIDSRGCVFLRDDDGRWQARLARDGTEICGYPPTQTIRGLEGRPRLSVLDPNAGKTHSQLIEEALTRTVVTQLQPGELSSDPRPLEKLPDMGPEPASEAPLEALRATVKAASAVRQGMGRDLKPNQRLCELLGYDGSPVPATTIGSDPTKGYCGTLPDMDLSRLSFARPAANRSVEDPGPPAAKAETATVGPARRTAAPPAAAAPAAPVARAQTPKPKSAPAPVVPSVGMIPPGARYVQIGTYANAGNADRAAERARRLGYPVLRGRDRARGAEVQIIMAGPFDSREAIVRALDGLRRGGFRDAYPR</sequence>
<protein>
    <submittedName>
        <fullName evidence="4">SPOR domain-containing protein</fullName>
    </submittedName>
</protein>
<feature type="region of interest" description="Disordered" evidence="1">
    <location>
        <begin position="203"/>
        <end position="257"/>
    </location>
</feature>
<comment type="caution">
    <text evidence="4">The sequence shown here is derived from an EMBL/GenBank/DDBJ whole genome shotgun (WGS) entry which is preliminary data.</text>
</comment>
<dbReference type="Proteomes" id="UP000478740">
    <property type="component" value="Unassembled WGS sequence"/>
</dbReference>
<dbReference type="Gene3D" id="3.30.70.1070">
    <property type="entry name" value="Sporulation related repeat"/>
    <property type="match status" value="1"/>
</dbReference>
<feature type="compositionally biased region" description="Low complexity" evidence="1">
    <location>
        <begin position="220"/>
        <end position="250"/>
    </location>
</feature>
<evidence type="ECO:0000256" key="1">
    <source>
        <dbReference type="SAM" id="MobiDB-lite"/>
    </source>
</evidence>
<dbReference type="EMBL" id="WMII01000007">
    <property type="protein sequence ID" value="MTH64371.1"/>
    <property type="molecule type" value="Genomic_DNA"/>
</dbReference>
<reference evidence="4 5" key="1">
    <citation type="submission" date="2019-11" db="EMBL/GenBank/DDBJ databases">
        <authorList>
            <person name="Dong K."/>
        </authorList>
    </citation>
    <scope>NUCLEOTIDE SEQUENCE [LARGE SCALE GENOMIC DNA]</scope>
    <source>
        <strain evidence="4 5">DK608</strain>
    </source>
</reference>
<feature type="chain" id="PRO_5027020558" evidence="2">
    <location>
        <begin position="20"/>
        <end position="340"/>
    </location>
</feature>
<evidence type="ECO:0000259" key="3">
    <source>
        <dbReference type="PROSITE" id="PS51724"/>
    </source>
</evidence>
<feature type="signal peptide" evidence="2">
    <location>
        <begin position="1"/>
        <end position="19"/>
    </location>
</feature>
<keyword evidence="2" id="KW-0732">Signal</keyword>
<evidence type="ECO:0000313" key="4">
    <source>
        <dbReference type="EMBL" id="MTH64371.1"/>
    </source>
</evidence>
<feature type="region of interest" description="Disordered" evidence="1">
    <location>
        <begin position="108"/>
        <end position="130"/>
    </location>
</feature>
<accession>A0A6L6IXN3</accession>
<organism evidence="4 5">
    <name type="scientific">Paracoccus shanxieyensis</name>
    <dbReference type="NCBI Taxonomy" id="2675752"/>
    <lineage>
        <taxon>Bacteria</taxon>
        <taxon>Pseudomonadati</taxon>
        <taxon>Pseudomonadota</taxon>
        <taxon>Alphaproteobacteria</taxon>
        <taxon>Rhodobacterales</taxon>
        <taxon>Paracoccaceae</taxon>
        <taxon>Paracoccus</taxon>
    </lineage>
</organism>
<evidence type="ECO:0000256" key="2">
    <source>
        <dbReference type="SAM" id="SignalP"/>
    </source>
</evidence>
<dbReference type="SUPFAM" id="SSF110997">
    <property type="entry name" value="Sporulation related repeat"/>
    <property type="match status" value="1"/>
</dbReference>
<dbReference type="GO" id="GO:0042834">
    <property type="term" value="F:peptidoglycan binding"/>
    <property type="evidence" value="ECO:0007669"/>
    <property type="project" value="InterPro"/>
</dbReference>
<dbReference type="PROSITE" id="PS51724">
    <property type="entry name" value="SPOR"/>
    <property type="match status" value="1"/>
</dbReference>
<keyword evidence="5" id="KW-1185">Reference proteome</keyword>
<gene>
    <name evidence="4" type="ORF">GL284_08810</name>
</gene>
<dbReference type="InterPro" id="IPR007730">
    <property type="entry name" value="SPOR-like_dom"/>
</dbReference>